<evidence type="ECO:0000259" key="2">
    <source>
        <dbReference type="Pfam" id="PF02994"/>
    </source>
</evidence>
<evidence type="ECO:0000259" key="3">
    <source>
        <dbReference type="Pfam" id="PF17490"/>
    </source>
</evidence>
<proteinExistence type="inferred from homology"/>
<comment type="caution">
    <text evidence="4">The sequence shown here is derived from an EMBL/GenBank/DDBJ whole genome shotgun (WGS) entry which is preliminary data.</text>
</comment>
<dbReference type="Pfam" id="PF17490">
    <property type="entry name" value="Tnp_22_dsRBD"/>
    <property type="match status" value="1"/>
</dbReference>
<evidence type="ECO:0008006" key="6">
    <source>
        <dbReference type="Google" id="ProtNLM"/>
    </source>
</evidence>
<dbReference type="Pfam" id="PF02994">
    <property type="entry name" value="Transposase_22"/>
    <property type="match status" value="1"/>
</dbReference>
<feature type="domain" description="L1 transposable element dsRBD-like" evidence="3">
    <location>
        <begin position="76"/>
        <end position="137"/>
    </location>
</feature>
<dbReference type="FunFam" id="3.30.70.1820:FF:000002">
    <property type="entry name" value="LINE-1 retrotransposable element ORF1 protein"/>
    <property type="match status" value="1"/>
</dbReference>
<evidence type="ECO:0000313" key="5">
    <source>
        <dbReference type="Proteomes" id="UP000664940"/>
    </source>
</evidence>
<dbReference type="AlphaFoldDB" id="A0A833ZNZ3"/>
<dbReference type="Gene3D" id="3.30.250.20">
    <property type="entry name" value="L1 transposable element, C-terminal domain"/>
    <property type="match status" value="1"/>
</dbReference>
<sequence>MKENSPSLVKEIDFQEVQKAQRVPKKLDPRRNSPRHIIITLPKIKDKERILKAARRKERITYKGVPISLSADFSKETLQVRRGWKEVFKVMKGKDLHPRLLYPGKLSFRMGGQIKCFPGKFKLKFTITKPLLNEMLKGHI</sequence>
<protein>
    <recommendedName>
        <fullName evidence="6">LINE-1 type transposase domain-containing protein 1</fullName>
    </recommendedName>
</protein>
<reference evidence="4 5" key="1">
    <citation type="journal article" date="2020" name="Nature">
        <title>Six reference-quality genomes reveal evolution of bat adaptations.</title>
        <authorList>
            <person name="Jebb D."/>
            <person name="Huang Z."/>
            <person name="Pippel M."/>
            <person name="Hughes G.M."/>
            <person name="Lavrichenko K."/>
            <person name="Devanna P."/>
            <person name="Winkler S."/>
            <person name="Jermiin L.S."/>
            <person name="Skirmuntt E.C."/>
            <person name="Katzourakis A."/>
            <person name="Burkitt-Gray L."/>
            <person name="Ray D.A."/>
            <person name="Sullivan K.A.M."/>
            <person name="Roscito J.G."/>
            <person name="Kirilenko B.M."/>
            <person name="Davalos L.M."/>
            <person name="Corthals A.P."/>
            <person name="Power M.L."/>
            <person name="Jones G."/>
            <person name="Ransome R.D."/>
            <person name="Dechmann D.K.N."/>
            <person name="Locatelli A.G."/>
            <person name="Puechmaille S.J."/>
            <person name="Fedrigo O."/>
            <person name="Jarvis E.D."/>
            <person name="Hiller M."/>
            <person name="Vernes S.C."/>
            <person name="Myers E.W."/>
            <person name="Teeling E.C."/>
        </authorList>
    </citation>
    <scope>NUCLEOTIDE SEQUENCE [LARGE SCALE GENOMIC DNA]</scope>
    <source>
        <strain evidence="4">Bat1K_MPI-CBG_1</strain>
    </source>
</reference>
<dbReference type="Proteomes" id="UP000664940">
    <property type="component" value="Unassembled WGS sequence"/>
</dbReference>
<evidence type="ECO:0000256" key="1">
    <source>
        <dbReference type="ARBA" id="ARBA00061640"/>
    </source>
</evidence>
<dbReference type="InterPro" id="IPR042566">
    <property type="entry name" value="L1_C"/>
</dbReference>
<comment type="similarity">
    <text evidence="1">Belongs to the transposase 22 family.</text>
</comment>
<organism evidence="4 5">
    <name type="scientific">Phyllostomus discolor</name>
    <name type="common">pale spear-nosed bat</name>
    <dbReference type="NCBI Taxonomy" id="89673"/>
    <lineage>
        <taxon>Eukaryota</taxon>
        <taxon>Metazoa</taxon>
        <taxon>Chordata</taxon>
        <taxon>Craniata</taxon>
        <taxon>Vertebrata</taxon>
        <taxon>Euteleostomi</taxon>
        <taxon>Mammalia</taxon>
        <taxon>Eutheria</taxon>
        <taxon>Laurasiatheria</taxon>
        <taxon>Chiroptera</taxon>
        <taxon>Yangochiroptera</taxon>
        <taxon>Phyllostomidae</taxon>
        <taxon>Phyllostominae</taxon>
        <taxon>Phyllostomus</taxon>
    </lineage>
</organism>
<dbReference type="InterPro" id="IPR043636">
    <property type="entry name" value="L1_RRM_dom"/>
</dbReference>
<dbReference type="InterPro" id="IPR035300">
    <property type="entry name" value="L1_dsRBD"/>
</dbReference>
<dbReference type="InterPro" id="IPR004244">
    <property type="entry name" value="Transposase_22"/>
</dbReference>
<dbReference type="PANTHER" id="PTHR11505">
    <property type="entry name" value="L1 TRANSPOSABLE ELEMENT-RELATED"/>
    <property type="match status" value="1"/>
</dbReference>
<accession>A0A833ZNZ3</accession>
<dbReference type="EMBL" id="JABVXQ010000008">
    <property type="protein sequence ID" value="KAF6094820.1"/>
    <property type="molecule type" value="Genomic_DNA"/>
</dbReference>
<name>A0A833ZNZ3_9CHIR</name>
<gene>
    <name evidence="4" type="ORF">HJG60_011910</name>
</gene>
<dbReference type="Gene3D" id="3.30.70.1820">
    <property type="entry name" value="L1 transposable element, RRM domain"/>
    <property type="match status" value="1"/>
</dbReference>
<evidence type="ECO:0000313" key="4">
    <source>
        <dbReference type="EMBL" id="KAF6094820.1"/>
    </source>
</evidence>
<feature type="domain" description="L1 transposable element RRM" evidence="2">
    <location>
        <begin position="2"/>
        <end position="72"/>
    </location>
</feature>